<evidence type="ECO:0000313" key="1">
    <source>
        <dbReference type="EMBL" id="KAF9315316.1"/>
    </source>
</evidence>
<dbReference type="Proteomes" id="UP000696485">
    <property type="component" value="Unassembled WGS sequence"/>
</dbReference>
<keyword evidence="2" id="KW-1185">Reference proteome</keyword>
<accession>A0A9P5S861</accession>
<name>A0A9P5S861_9FUNG</name>
<organism evidence="1 2">
    <name type="scientific">Podila minutissima</name>
    <dbReference type="NCBI Taxonomy" id="64525"/>
    <lineage>
        <taxon>Eukaryota</taxon>
        <taxon>Fungi</taxon>
        <taxon>Fungi incertae sedis</taxon>
        <taxon>Mucoromycota</taxon>
        <taxon>Mortierellomycotina</taxon>
        <taxon>Mortierellomycetes</taxon>
        <taxon>Mortierellales</taxon>
        <taxon>Mortierellaceae</taxon>
        <taxon>Podila</taxon>
    </lineage>
</organism>
<reference evidence="1" key="1">
    <citation type="journal article" date="2020" name="Fungal Divers.">
        <title>Resolving the Mortierellaceae phylogeny through synthesis of multi-gene phylogenetics and phylogenomics.</title>
        <authorList>
            <person name="Vandepol N."/>
            <person name="Liber J."/>
            <person name="Desiro A."/>
            <person name="Na H."/>
            <person name="Kennedy M."/>
            <person name="Barry K."/>
            <person name="Grigoriev I.V."/>
            <person name="Miller A.N."/>
            <person name="O'Donnell K."/>
            <person name="Stajich J.E."/>
            <person name="Bonito G."/>
        </authorList>
    </citation>
    <scope>NUCLEOTIDE SEQUENCE</scope>
    <source>
        <strain evidence="1">NVP1</strain>
    </source>
</reference>
<dbReference type="EMBL" id="JAAAUY010002092">
    <property type="protein sequence ID" value="KAF9315316.1"/>
    <property type="molecule type" value="Genomic_DNA"/>
</dbReference>
<gene>
    <name evidence="1" type="ORF">BG006_003777</name>
</gene>
<protein>
    <submittedName>
        <fullName evidence="1">Uncharacterized protein</fullName>
    </submittedName>
</protein>
<evidence type="ECO:0000313" key="2">
    <source>
        <dbReference type="Proteomes" id="UP000696485"/>
    </source>
</evidence>
<sequence length="396" mass="45037">MGNYYESETDPETEETIYVAKKSLSGIKAKQVSCPSCVKPVVELLRYGRRIKDAQLSIRLTKYQIIQENEMTHIKIQLDVARAQLEKGSNGFVQALCKVRTRNVDNPPLPETRKLGKLALKSARIPNSDFWTIAETYEIPPTHRDLWLKHIQPVVKVVQELDEINKRAARPPTKQVFEAAVSRLFRLKDRRLSAESTDQDAASAIINECIRNCGVIADGGVGPSYVESLAEKTNALLLVLSEATATMEFIGPKTGWYWFVEDLRICCSVYNNITMEAALKGRFDRRVAYSRVTLLEIMCSRFHWMGLRQFPDNKADKEVRLGQVENLMERFTLEKELLNTHCPDSIKDECLDRVKRIEEKMVMAVKMARGELPLNPGLTKTEKIPVHRAIATTLSK</sequence>
<comment type="caution">
    <text evidence="1">The sequence shown here is derived from an EMBL/GenBank/DDBJ whole genome shotgun (WGS) entry which is preliminary data.</text>
</comment>
<dbReference type="AlphaFoldDB" id="A0A9P5S861"/>
<proteinExistence type="predicted"/>